<protein>
    <submittedName>
        <fullName evidence="2">Uncharacterized protein</fullName>
    </submittedName>
</protein>
<feature type="non-terminal residue" evidence="2">
    <location>
        <position position="68"/>
    </location>
</feature>
<dbReference type="AlphaFoldDB" id="X1E1V5"/>
<dbReference type="EMBL" id="BART01037802">
    <property type="protein sequence ID" value="GAH11154.1"/>
    <property type="molecule type" value="Genomic_DNA"/>
</dbReference>
<gene>
    <name evidence="2" type="ORF">S01H4_63052</name>
</gene>
<reference evidence="2" key="1">
    <citation type="journal article" date="2014" name="Front. Microbiol.">
        <title>High frequency of phylogenetically diverse reductive dehalogenase-homologous genes in deep subseafloor sedimentary metagenomes.</title>
        <authorList>
            <person name="Kawai M."/>
            <person name="Futagami T."/>
            <person name="Toyoda A."/>
            <person name="Takaki Y."/>
            <person name="Nishi S."/>
            <person name="Hori S."/>
            <person name="Arai W."/>
            <person name="Tsubouchi T."/>
            <person name="Morono Y."/>
            <person name="Uchiyama I."/>
            <person name="Ito T."/>
            <person name="Fujiyama A."/>
            <person name="Inagaki F."/>
            <person name="Takami H."/>
        </authorList>
    </citation>
    <scope>NUCLEOTIDE SEQUENCE</scope>
    <source>
        <strain evidence="2">Expedition CK06-06</strain>
    </source>
</reference>
<proteinExistence type="predicted"/>
<organism evidence="2">
    <name type="scientific">marine sediment metagenome</name>
    <dbReference type="NCBI Taxonomy" id="412755"/>
    <lineage>
        <taxon>unclassified sequences</taxon>
        <taxon>metagenomes</taxon>
        <taxon>ecological metagenomes</taxon>
    </lineage>
</organism>
<dbReference type="Gene3D" id="3.30.2130.30">
    <property type="match status" value="1"/>
</dbReference>
<evidence type="ECO:0000313" key="2">
    <source>
        <dbReference type="EMBL" id="GAH11154.1"/>
    </source>
</evidence>
<sequence>MPPKSSATAIPVRGRSHKSQLTSVPACQRTVKKAIVERLLEKLPVTSLPETGPPAAVEVALQTTRELT</sequence>
<feature type="region of interest" description="Disordered" evidence="1">
    <location>
        <begin position="1"/>
        <end position="25"/>
    </location>
</feature>
<dbReference type="CDD" id="cd11715">
    <property type="entry name" value="THUMP_AdoMetMT"/>
    <property type="match status" value="1"/>
</dbReference>
<evidence type="ECO:0000256" key="1">
    <source>
        <dbReference type="SAM" id="MobiDB-lite"/>
    </source>
</evidence>
<accession>X1E1V5</accession>
<name>X1E1V5_9ZZZZ</name>
<comment type="caution">
    <text evidence="2">The sequence shown here is derived from an EMBL/GenBank/DDBJ whole genome shotgun (WGS) entry which is preliminary data.</text>
</comment>